<organism evidence="3">
    <name type="scientific">Lysobacter firmicutimachus</name>
    <dbReference type="NCBI Taxonomy" id="1792846"/>
    <lineage>
        <taxon>Bacteria</taxon>
        <taxon>Pseudomonadati</taxon>
        <taxon>Pseudomonadota</taxon>
        <taxon>Gammaproteobacteria</taxon>
        <taxon>Lysobacterales</taxon>
        <taxon>Lysobacteraceae</taxon>
        <taxon>Lysobacter</taxon>
    </lineage>
</organism>
<proteinExistence type="inferred from homology"/>
<dbReference type="Gene3D" id="2.30.29.80">
    <property type="match status" value="1"/>
</dbReference>
<dbReference type="Pfam" id="PF07411">
    <property type="entry name" value="DUF1508"/>
    <property type="match status" value="2"/>
</dbReference>
<protein>
    <submittedName>
        <fullName evidence="3">YegP family protein</fullName>
    </submittedName>
</protein>
<feature type="domain" description="DUF1508" evidence="2">
    <location>
        <begin position="10"/>
        <end position="56"/>
    </location>
</feature>
<dbReference type="AlphaFoldDB" id="A0AAU8N0J0"/>
<evidence type="ECO:0000313" key="3">
    <source>
        <dbReference type="EMBL" id="XCO77453.1"/>
    </source>
</evidence>
<dbReference type="PANTHER" id="PTHR40606:SF1">
    <property type="entry name" value="UPF0339 PROTEIN YEGP"/>
    <property type="match status" value="1"/>
</dbReference>
<evidence type="ECO:0000256" key="1">
    <source>
        <dbReference type="ARBA" id="ARBA00007576"/>
    </source>
</evidence>
<dbReference type="EMBL" id="CP159925">
    <property type="protein sequence ID" value="XCO77453.1"/>
    <property type="molecule type" value="Genomic_DNA"/>
</dbReference>
<feature type="domain" description="DUF1508" evidence="2">
    <location>
        <begin position="60"/>
        <end position="107"/>
    </location>
</feature>
<dbReference type="InterPro" id="IPR010879">
    <property type="entry name" value="DUF1508"/>
</dbReference>
<comment type="similarity">
    <text evidence="1">Belongs to the UPF0339 family. Duplicated subfamily.</text>
</comment>
<dbReference type="SUPFAM" id="SSF160113">
    <property type="entry name" value="YegP-like"/>
    <property type="match status" value="2"/>
</dbReference>
<sequence length="109" mass="11872">MAPRYVLSASGSHFRFVLKAGNGEIVLSSESYNTKSSALGGIESVRKNCTLDGRYERKLASDGSPMFNLKAVNGLKIGTSQMYSNESEREDGIAFVKYNGPSVRIEDLT</sequence>
<gene>
    <name evidence="3" type="ORF">ABU614_07305</name>
</gene>
<dbReference type="InterPro" id="IPR051141">
    <property type="entry name" value="UPF0339_domain"/>
</dbReference>
<accession>A0AAU8N0J0</accession>
<evidence type="ECO:0000259" key="2">
    <source>
        <dbReference type="Pfam" id="PF07411"/>
    </source>
</evidence>
<name>A0AAU8N0J0_9GAMM</name>
<dbReference type="InterPro" id="IPR036913">
    <property type="entry name" value="YegP-like_sf"/>
</dbReference>
<reference evidence="3" key="1">
    <citation type="submission" date="2024-06" db="EMBL/GenBank/DDBJ databases">
        <authorList>
            <person name="Li S."/>
        </authorList>
    </citation>
    <scope>NUCLEOTIDE SEQUENCE</scope>
    <source>
        <strain evidence="3">SR10</strain>
    </source>
</reference>
<dbReference type="PANTHER" id="PTHR40606">
    <property type="match status" value="1"/>
</dbReference>